<dbReference type="Proteomes" id="UP000054324">
    <property type="component" value="Unassembled WGS sequence"/>
</dbReference>
<evidence type="ECO:0000313" key="2">
    <source>
        <dbReference type="EMBL" id="KER25417.1"/>
    </source>
</evidence>
<proteinExistence type="predicted"/>
<dbReference type="OrthoDB" id="10056424at2759"/>
<protein>
    <submittedName>
        <fullName evidence="2">Uncharacterized protein</fullName>
    </submittedName>
</protein>
<sequence>MAGVRNADLKAKFRRRVDRTPRDTLHIARTYENPYDSGDPSPNPAPLFPTAQRHRQDIWTPTEAKPNPEVASTVRASERMPGSEATTLITVSLRCPRLSSVVHDCPHRFY</sequence>
<accession>A0A074ZI06</accession>
<evidence type="ECO:0000256" key="1">
    <source>
        <dbReference type="SAM" id="MobiDB-lite"/>
    </source>
</evidence>
<dbReference type="CTD" id="20321278"/>
<organism evidence="2 3">
    <name type="scientific">Opisthorchis viverrini</name>
    <name type="common">Southeast Asian liver fluke</name>
    <dbReference type="NCBI Taxonomy" id="6198"/>
    <lineage>
        <taxon>Eukaryota</taxon>
        <taxon>Metazoa</taxon>
        <taxon>Spiralia</taxon>
        <taxon>Lophotrochozoa</taxon>
        <taxon>Platyhelminthes</taxon>
        <taxon>Trematoda</taxon>
        <taxon>Digenea</taxon>
        <taxon>Opisthorchiida</taxon>
        <taxon>Opisthorchiata</taxon>
        <taxon>Opisthorchiidae</taxon>
        <taxon>Opisthorchis</taxon>
    </lineage>
</organism>
<dbReference type="GeneID" id="20321278"/>
<dbReference type="AlphaFoldDB" id="A0A074ZI06"/>
<dbReference type="RefSeq" id="XP_009170806.1">
    <property type="nucleotide sequence ID" value="XM_009172542.1"/>
</dbReference>
<dbReference type="EMBL" id="KL596777">
    <property type="protein sequence ID" value="KER25417.1"/>
    <property type="molecule type" value="Genomic_DNA"/>
</dbReference>
<feature type="region of interest" description="Disordered" evidence="1">
    <location>
        <begin position="62"/>
        <end position="82"/>
    </location>
</feature>
<keyword evidence="3" id="KW-1185">Reference proteome</keyword>
<evidence type="ECO:0000313" key="3">
    <source>
        <dbReference type="Proteomes" id="UP000054324"/>
    </source>
</evidence>
<reference evidence="2 3" key="1">
    <citation type="submission" date="2013-11" db="EMBL/GenBank/DDBJ databases">
        <title>Opisthorchis viverrini - life in the bile duct.</title>
        <authorList>
            <person name="Young N.D."/>
            <person name="Nagarajan N."/>
            <person name="Lin S.J."/>
            <person name="Korhonen P.K."/>
            <person name="Jex A.R."/>
            <person name="Hall R.S."/>
            <person name="Safavi-Hemami H."/>
            <person name="Kaewkong W."/>
            <person name="Bertrand D."/>
            <person name="Gao S."/>
            <person name="Seet Q."/>
            <person name="Wongkham S."/>
            <person name="Teh B.T."/>
            <person name="Wongkham C."/>
            <person name="Intapan P.M."/>
            <person name="Maleewong W."/>
            <person name="Yang X."/>
            <person name="Hu M."/>
            <person name="Wang Z."/>
            <person name="Hofmann A."/>
            <person name="Sternberg P.W."/>
            <person name="Tan P."/>
            <person name="Wang J."/>
            <person name="Gasser R.B."/>
        </authorList>
    </citation>
    <scope>NUCLEOTIDE SEQUENCE [LARGE SCALE GENOMIC DNA]</scope>
</reference>
<dbReference type="KEGG" id="ovi:T265_07099"/>
<name>A0A074ZI06_OPIVI</name>
<feature type="region of interest" description="Disordered" evidence="1">
    <location>
        <begin position="20"/>
        <end position="49"/>
    </location>
</feature>
<gene>
    <name evidence="2" type="ORF">T265_07099</name>
</gene>